<comment type="caution">
    <text evidence="6">The sequence shown here is derived from an EMBL/GenBank/DDBJ whole genome shotgun (WGS) entry which is preliminary data.</text>
</comment>
<dbReference type="FunFam" id="3.10.310.10:FF:000007">
    <property type="entry name" value="Trans-L-3-hydroxyproline dehydratase"/>
    <property type="match status" value="1"/>
</dbReference>
<evidence type="ECO:0000256" key="3">
    <source>
        <dbReference type="ARBA" id="ARBA00011738"/>
    </source>
</evidence>
<gene>
    <name evidence="6" type="ORF">COCON_G00094980</name>
</gene>
<dbReference type="SFLD" id="SFLDS00028">
    <property type="entry name" value="Proline_Racemase"/>
    <property type="match status" value="1"/>
</dbReference>
<dbReference type="Gene3D" id="3.10.310.10">
    <property type="entry name" value="Diaminopimelate Epimerase, Chain A, domain 1"/>
    <property type="match status" value="2"/>
</dbReference>
<dbReference type="Pfam" id="PF05544">
    <property type="entry name" value="Pro_racemase"/>
    <property type="match status" value="1"/>
</dbReference>
<dbReference type="EC" id="4.2.1.77" evidence="4"/>
<comment type="subunit">
    <text evidence="3">Homodimer.</text>
</comment>
<evidence type="ECO:0000256" key="2">
    <source>
        <dbReference type="ARBA" id="ARBA00007529"/>
    </source>
</evidence>
<dbReference type="EMBL" id="JAFJMO010000006">
    <property type="protein sequence ID" value="KAJ8274873.1"/>
    <property type="molecule type" value="Genomic_DNA"/>
</dbReference>
<evidence type="ECO:0000256" key="4">
    <source>
        <dbReference type="ARBA" id="ARBA00013105"/>
    </source>
</evidence>
<keyword evidence="7" id="KW-1185">Reference proteome</keyword>
<dbReference type="PANTHER" id="PTHR33442:SF1">
    <property type="entry name" value="TRANS-3-HYDROXY-L-PROLINE DEHYDRATASE"/>
    <property type="match status" value="1"/>
</dbReference>
<dbReference type="Proteomes" id="UP001152803">
    <property type="component" value="Unassembled WGS sequence"/>
</dbReference>
<dbReference type="OrthoDB" id="6409228at2759"/>
<dbReference type="InterPro" id="IPR008794">
    <property type="entry name" value="Pro_racemase_fam"/>
</dbReference>
<proteinExistence type="inferred from homology"/>
<name>A0A9Q1DLR3_CONCO</name>
<comment type="similarity">
    <text evidence="2">Belongs to the proline racemase family.</text>
</comment>
<keyword evidence="5" id="KW-0456">Lyase</keyword>
<evidence type="ECO:0000256" key="1">
    <source>
        <dbReference type="ARBA" id="ARBA00001148"/>
    </source>
</evidence>
<dbReference type="PANTHER" id="PTHR33442">
    <property type="entry name" value="TRANS-3-HYDROXY-L-PROLINE DEHYDRATASE"/>
    <property type="match status" value="1"/>
</dbReference>
<comment type="catalytic activity">
    <reaction evidence="1">
        <text>trans-3-hydroxy-L-proline = 1-pyrroline-2-carboxylate + H2O</text>
        <dbReference type="Rhea" id="RHEA:10320"/>
        <dbReference type="ChEBI" id="CHEBI:15377"/>
        <dbReference type="ChEBI" id="CHEBI:39785"/>
        <dbReference type="ChEBI" id="CHEBI:57938"/>
        <dbReference type="EC" id="4.2.1.77"/>
    </reaction>
</comment>
<evidence type="ECO:0000313" key="7">
    <source>
        <dbReference type="Proteomes" id="UP001152803"/>
    </source>
</evidence>
<protein>
    <recommendedName>
        <fullName evidence="4">trans-L-3-hydroxyproline dehydratase</fullName>
        <ecNumber evidence="4">4.2.1.77</ecNumber>
    </recommendedName>
</protein>
<dbReference type="AlphaFoldDB" id="A0A9Q1DLR3"/>
<sequence length="391" mass="42258">MLSPLIIRSAVGGSRGITRSTAELQIYSCYLSNLAKDTRQVMAMDASHATKFPPHEGPVLSVVDMHTGGEPLRIILSGYPEVMGDSVLAKRRYVREKLDHLRKILMFEPRGHYDMYGALIVQSEIDEADLGVLFMHNQGYSTMCGHAVIALGRFAVDYGLVKSPVSPETQVNIHCPCGLVKAFVKYSNGKTGCVRFHSVPAFAFRTDVMVAIPGHGDVAVDISYGGAYYAFVSAERFGLDVRTSRTRDLVDIATAVTNAIKSQVQLHHPDSPDLAFLYGTILTDGKDAFSEEPTANVCVFADAQVDRSPTGSGVTARIALQYHKGLIQLGQSRAFQSGATGSLFTGKAVQESRCGDFKAVVVEVAGHAHYTGTSSLVQESDDNLSCGFLLK</sequence>
<evidence type="ECO:0000256" key="5">
    <source>
        <dbReference type="ARBA" id="ARBA00023239"/>
    </source>
</evidence>
<dbReference type="GO" id="GO:0050346">
    <property type="term" value="F:trans-L-3-hydroxyproline dehydratase activity"/>
    <property type="evidence" value="ECO:0007669"/>
    <property type="project" value="UniProtKB-EC"/>
</dbReference>
<organism evidence="6 7">
    <name type="scientific">Conger conger</name>
    <name type="common">Conger eel</name>
    <name type="synonym">Muraena conger</name>
    <dbReference type="NCBI Taxonomy" id="82655"/>
    <lineage>
        <taxon>Eukaryota</taxon>
        <taxon>Metazoa</taxon>
        <taxon>Chordata</taxon>
        <taxon>Craniata</taxon>
        <taxon>Vertebrata</taxon>
        <taxon>Euteleostomi</taxon>
        <taxon>Actinopterygii</taxon>
        <taxon>Neopterygii</taxon>
        <taxon>Teleostei</taxon>
        <taxon>Anguilliformes</taxon>
        <taxon>Congridae</taxon>
        <taxon>Conger</taxon>
    </lineage>
</organism>
<reference evidence="6" key="1">
    <citation type="journal article" date="2023" name="Science">
        <title>Genome structures resolve the early diversification of teleost fishes.</title>
        <authorList>
            <person name="Parey E."/>
            <person name="Louis A."/>
            <person name="Montfort J."/>
            <person name="Bouchez O."/>
            <person name="Roques C."/>
            <person name="Iampietro C."/>
            <person name="Lluch J."/>
            <person name="Castinel A."/>
            <person name="Donnadieu C."/>
            <person name="Desvignes T."/>
            <person name="Floi Bucao C."/>
            <person name="Jouanno E."/>
            <person name="Wen M."/>
            <person name="Mejri S."/>
            <person name="Dirks R."/>
            <person name="Jansen H."/>
            <person name="Henkel C."/>
            <person name="Chen W.J."/>
            <person name="Zahm M."/>
            <person name="Cabau C."/>
            <person name="Klopp C."/>
            <person name="Thompson A.W."/>
            <person name="Robinson-Rechavi M."/>
            <person name="Braasch I."/>
            <person name="Lecointre G."/>
            <person name="Bobe J."/>
            <person name="Postlethwait J.H."/>
            <person name="Berthelot C."/>
            <person name="Roest Crollius H."/>
            <person name="Guiguen Y."/>
        </authorList>
    </citation>
    <scope>NUCLEOTIDE SEQUENCE</scope>
    <source>
        <strain evidence="6">Concon-B</strain>
    </source>
</reference>
<dbReference type="SUPFAM" id="SSF54506">
    <property type="entry name" value="Diaminopimelate epimerase-like"/>
    <property type="match status" value="1"/>
</dbReference>
<evidence type="ECO:0000313" key="6">
    <source>
        <dbReference type="EMBL" id="KAJ8274873.1"/>
    </source>
</evidence>
<dbReference type="PIRSF" id="PIRSF029792">
    <property type="entry name" value="Pro_racemase"/>
    <property type="match status" value="1"/>
</dbReference>
<accession>A0A9Q1DLR3</accession>